<dbReference type="AlphaFoldDB" id="A0A367LQ44"/>
<dbReference type="Proteomes" id="UP000253664">
    <property type="component" value="Unassembled WGS sequence"/>
</dbReference>
<comment type="caution">
    <text evidence="1">The sequence shown here is derived from an EMBL/GenBank/DDBJ whole genome shotgun (WGS) entry which is preliminary data.</text>
</comment>
<gene>
    <name evidence="1" type="ORF">L249_2275</name>
</gene>
<dbReference type="EMBL" id="LKCN02000001">
    <property type="protein sequence ID" value="RCI16507.1"/>
    <property type="molecule type" value="Genomic_DNA"/>
</dbReference>
<reference evidence="1 2" key="1">
    <citation type="journal article" date="2015" name="BMC Genomics">
        <title>Insights from the genome of Ophiocordyceps polyrhachis-furcata to pathogenicity and host specificity in insect fungi.</title>
        <authorList>
            <person name="Wichadakul D."/>
            <person name="Kobmoo N."/>
            <person name="Ingsriswang S."/>
            <person name="Tangphatsornruang S."/>
            <person name="Chantasingh D."/>
            <person name="Luangsa-ard J.J."/>
            <person name="Eurwilaichitr L."/>
        </authorList>
    </citation>
    <scope>NUCLEOTIDE SEQUENCE [LARGE SCALE GENOMIC DNA]</scope>
    <source>
        <strain evidence="1 2">BCC 54312</strain>
    </source>
</reference>
<proteinExistence type="predicted"/>
<sequence length="142" mass="16303">MYVYRIHTQPAVESPPPHATEQDHALLSSYISATDTALFILLSTVPYQPPNPRHVLNVEEEEERRKTLLGGVEEKSVLISRGTTKKKRTKKNDLYQLTKEEEEKKMREKKKFPPVGYQKGIECVGRLDVAAPKYGLPREEKK</sequence>
<evidence type="ECO:0000313" key="2">
    <source>
        <dbReference type="Proteomes" id="UP000253664"/>
    </source>
</evidence>
<evidence type="ECO:0000313" key="1">
    <source>
        <dbReference type="EMBL" id="RCI16507.1"/>
    </source>
</evidence>
<protein>
    <submittedName>
        <fullName evidence="1">Uncharacterized protein</fullName>
    </submittedName>
</protein>
<accession>A0A367LQ44</accession>
<name>A0A367LQ44_9HYPO</name>
<keyword evidence="2" id="KW-1185">Reference proteome</keyword>
<organism evidence="1 2">
    <name type="scientific">Ophiocordyceps polyrhachis-furcata BCC 54312</name>
    <dbReference type="NCBI Taxonomy" id="1330021"/>
    <lineage>
        <taxon>Eukaryota</taxon>
        <taxon>Fungi</taxon>
        <taxon>Dikarya</taxon>
        <taxon>Ascomycota</taxon>
        <taxon>Pezizomycotina</taxon>
        <taxon>Sordariomycetes</taxon>
        <taxon>Hypocreomycetidae</taxon>
        <taxon>Hypocreales</taxon>
        <taxon>Ophiocordycipitaceae</taxon>
        <taxon>Ophiocordyceps</taxon>
    </lineage>
</organism>